<dbReference type="InterPro" id="IPR018060">
    <property type="entry name" value="HTH_AraC"/>
</dbReference>
<evidence type="ECO:0000313" key="5">
    <source>
        <dbReference type="EMBL" id="SFO81902.1"/>
    </source>
</evidence>
<name>A0A1I5K9Z7_9PSEU</name>
<dbReference type="RefSeq" id="WP_067586512.1">
    <property type="nucleotide sequence ID" value="NZ_FOWC01000003.1"/>
</dbReference>
<dbReference type="SUPFAM" id="SSF46689">
    <property type="entry name" value="Homeodomain-like"/>
    <property type="match status" value="2"/>
</dbReference>
<dbReference type="STRING" id="112413.SAMN05421854_103102"/>
<dbReference type="GO" id="GO:0003700">
    <property type="term" value="F:DNA-binding transcription factor activity"/>
    <property type="evidence" value="ECO:0007669"/>
    <property type="project" value="InterPro"/>
</dbReference>
<dbReference type="EMBL" id="FOWC01000003">
    <property type="protein sequence ID" value="SFO81902.1"/>
    <property type="molecule type" value="Genomic_DNA"/>
</dbReference>
<dbReference type="PROSITE" id="PS01124">
    <property type="entry name" value="HTH_ARAC_FAMILY_2"/>
    <property type="match status" value="1"/>
</dbReference>
<keyword evidence="3" id="KW-0804">Transcription</keyword>
<dbReference type="Pfam" id="PF12833">
    <property type="entry name" value="HTH_18"/>
    <property type="match status" value="1"/>
</dbReference>
<accession>A0A1I5K9Z7</accession>
<protein>
    <submittedName>
        <fullName evidence="5">Helix-turn-helix domain-containing protein</fullName>
    </submittedName>
</protein>
<keyword evidence="1" id="KW-0805">Transcription regulation</keyword>
<evidence type="ECO:0000313" key="6">
    <source>
        <dbReference type="Proteomes" id="UP000199137"/>
    </source>
</evidence>
<evidence type="ECO:0000256" key="1">
    <source>
        <dbReference type="ARBA" id="ARBA00023015"/>
    </source>
</evidence>
<dbReference type="InterPro" id="IPR009057">
    <property type="entry name" value="Homeodomain-like_sf"/>
</dbReference>
<dbReference type="PANTHER" id="PTHR43436">
    <property type="entry name" value="ARAC-FAMILY TRANSCRIPTIONAL REGULATOR"/>
    <property type="match status" value="1"/>
</dbReference>
<dbReference type="AlphaFoldDB" id="A0A1I5K9Z7"/>
<gene>
    <name evidence="5" type="ORF">SAMN05421854_103102</name>
</gene>
<sequence length="321" mass="35822">MVRSVPPLEDRMTPGDLIAELARRAPEAGGNTGLWPGLTIYRFSEPTAPSWEEVQSLSLCVVGQGRKCVTVDGQPYRYDPFNYLVLNSHLHFQAEILEATFTKPFLSFVLQIDPAVVRRVSVEMLEQRRAEMLADSPPDPSKAFVSALDSGLMSSVIRFLRALSTGPDRRILAPAYLQEMVYRVLQAEQYERLLEIAAAQQNHDPVARVVTFIQDNLAEPLTVTDMAEQVAMSPSALTALFRQSTGKSPYQFVKEMRLTRARDLLVRGNGTVVSVSRAVGYPSASHFINEFRRRFGLPPRAYCDLNTLRSQLGAQHTANPI</sequence>
<evidence type="ECO:0000256" key="2">
    <source>
        <dbReference type="ARBA" id="ARBA00023125"/>
    </source>
</evidence>
<evidence type="ECO:0000259" key="4">
    <source>
        <dbReference type="PROSITE" id="PS01124"/>
    </source>
</evidence>
<dbReference type="InterPro" id="IPR018062">
    <property type="entry name" value="HTH_AraC-typ_CS"/>
</dbReference>
<feature type="domain" description="HTH araC/xylS-type" evidence="4">
    <location>
        <begin position="207"/>
        <end position="305"/>
    </location>
</feature>
<proteinExistence type="predicted"/>
<dbReference type="Pfam" id="PF06719">
    <property type="entry name" value="AraC_N"/>
    <property type="match status" value="1"/>
</dbReference>
<dbReference type="Gene3D" id="1.10.10.60">
    <property type="entry name" value="Homeodomain-like"/>
    <property type="match status" value="1"/>
</dbReference>
<dbReference type="PANTHER" id="PTHR43436:SF1">
    <property type="entry name" value="TRANSCRIPTIONAL REGULATORY PROTEIN"/>
    <property type="match status" value="1"/>
</dbReference>
<keyword evidence="2" id="KW-0238">DNA-binding</keyword>
<dbReference type="InterPro" id="IPR009594">
    <property type="entry name" value="Tscrpt_reg_HTH_AraC_N"/>
</dbReference>
<reference evidence="5 6" key="1">
    <citation type="submission" date="2016-10" db="EMBL/GenBank/DDBJ databases">
        <authorList>
            <person name="de Groot N.N."/>
        </authorList>
    </citation>
    <scope>NUCLEOTIDE SEQUENCE [LARGE SCALE GENOMIC DNA]</scope>
    <source>
        <strain evidence="5 6">DSM 44637</strain>
    </source>
</reference>
<evidence type="ECO:0000256" key="3">
    <source>
        <dbReference type="ARBA" id="ARBA00023163"/>
    </source>
</evidence>
<organism evidence="5 6">
    <name type="scientific">Amycolatopsis rubida</name>
    <dbReference type="NCBI Taxonomy" id="112413"/>
    <lineage>
        <taxon>Bacteria</taxon>
        <taxon>Bacillati</taxon>
        <taxon>Actinomycetota</taxon>
        <taxon>Actinomycetes</taxon>
        <taxon>Pseudonocardiales</taxon>
        <taxon>Pseudonocardiaceae</taxon>
        <taxon>Amycolatopsis</taxon>
    </lineage>
</organism>
<dbReference type="Proteomes" id="UP000199137">
    <property type="component" value="Unassembled WGS sequence"/>
</dbReference>
<dbReference type="PROSITE" id="PS00041">
    <property type="entry name" value="HTH_ARAC_FAMILY_1"/>
    <property type="match status" value="1"/>
</dbReference>
<dbReference type="SMART" id="SM00342">
    <property type="entry name" value="HTH_ARAC"/>
    <property type="match status" value="1"/>
</dbReference>
<dbReference type="GO" id="GO:0043565">
    <property type="term" value="F:sequence-specific DNA binding"/>
    <property type="evidence" value="ECO:0007669"/>
    <property type="project" value="InterPro"/>
</dbReference>